<dbReference type="EMBL" id="VUNC01000001">
    <property type="protein sequence ID" value="MST71580.1"/>
    <property type="molecule type" value="Genomic_DNA"/>
</dbReference>
<feature type="region of interest" description="Disordered" evidence="1">
    <location>
        <begin position="278"/>
        <end position="376"/>
    </location>
</feature>
<keyword evidence="4" id="KW-1185">Reference proteome</keyword>
<dbReference type="Pfam" id="PF18921">
    <property type="entry name" value="Cyanophycin_syn"/>
    <property type="match status" value="1"/>
</dbReference>
<feature type="compositionally biased region" description="Basic and acidic residues" evidence="1">
    <location>
        <begin position="215"/>
        <end position="230"/>
    </location>
</feature>
<dbReference type="InterPro" id="IPR044019">
    <property type="entry name" value="Cyanophycin_syn_N"/>
</dbReference>
<proteinExistence type="predicted"/>
<comment type="caution">
    <text evidence="3">The sequence shown here is derived from an EMBL/GenBank/DDBJ whole genome shotgun (WGS) entry which is preliminary data.</text>
</comment>
<sequence>MAEIIQIQRVEVGLKNLTARVRVSKEAPLLTSGDLRATTRVYNLMPHIIDHVCLGDSGETFKEVMGNTELAHLLEHVTVELLSQSSASGEITSGKTTPVPGENRTYDIQLSCPDDVLVAGALSSAVWIMNWAFSGGGEPKPDIEAIVSGLTNLVSSLGDEPAKQYEEQVERQIQDEVEQRRKELLAQREEELARRREAAEAIAAKKAAEARERLRAEREAREAQERERRPSWAVEDDGPLAGATEGDTASASSAAQIQRMLAVSPEAYQSSQDLLAERVAWEPPSEELVPSQEDEPVSRHAFADEPPEEPVLTHGHDDYASQLNTAFATRPHIDLGERADGGDTPGDGGGEDAAGGTADGGEGKVPLPWDPPEGEG</sequence>
<evidence type="ECO:0000259" key="2">
    <source>
        <dbReference type="Pfam" id="PF18921"/>
    </source>
</evidence>
<feature type="region of interest" description="Disordered" evidence="1">
    <location>
        <begin position="215"/>
        <end position="255"/>
    </location>
</feature>
<name>A0A6N7X7T5_9ACTN</name>
<evidence type="ECO:0000313" key="4">
    <source>
        <dbReference type="Proteomes" id="UP000469325"/>
    </source>
</evidence>
<organism evidence="3 4">
    <name type="scientific">Olsenella porci</name>
    <dbReference type="NCBI Taxonomy" id="2652279"/>
    <lineage>
        <taxon>Bacteria</taxon>
        <taxon>Bacillati</taxon>
        <taxon>Actinomycetota</taxon>
        <taxon>Coriobacteriia</taxon>
        <taxon>Coriobacteriales</taxon>
        <taxon>Atopobiaceae</taxon>
        <taxon>Olsenella</taxon>
    </lineage>
</organism>
<gene>
    <name evidence="3" type="ORF">FYJ68_00355</name>
</gene>
<feature type="domain" description="Cyanophycin synthase-like N-terminal" evidence="2">
    <location>
        <begin position="38"/>
        <end position="129"/>
    </location>
</feature>
<evidence type="ECO:0000313" key="3">
    <source>
        <dbReference type="EMBL" id="MST71580.1"/>
    </source>
</evidence>
<evidence type="ECO:0000256" key="1">
    <source>
        <dbReference type="SAM" id="MobiDB-lite"/>
    </source>
</evidence>
<dbReference type="AlphaFoldDB" id="A0A6N7X7T5"/>
<reference evidence="3 4" key="1">
    <citation type="submission" date="2019-08" db="EMBL/GenBank/DDBJ databases">
        <title>In-depth cultivation of the pig gut microbiome towards novel bacterial diversity and tailored functional studies.</title>
        <authorList>
            <person name="Wylensek D."/>
            <person name="Hitch T.C.A."/>
            <person name="Clavel T."/>
        </authorList>
    </citation>
    <scope>NUCLEOTIDE SEQUENCE [LARGE SCALE GENOMIC DNA]</scope>
    <source>
        <strain evidence="3 4">CA-Schmier-601-WT-1</strain>
    </source>
</reference>
<feature type="compositionally biased region" description="Basic and acidic residues" evidence="1">
    <location>
        <begin position="331"/>
        <end position="341"/>
    </location>
</feature>
<feature type="compositionally biased region" description="Gly residues" evidence="1">
    <location>
        <begin position="343"/>
        <end position="360"/>
    </location>
</feature>
<accession>A0A6N7X7T5</accession>
<dbReference type="Proteomes" id="UP000469325">
    <property type="component" value="Unassembled WGS sequence"/>
</dbReference>
<dbReference type="RefSeq" id="WP_154433351.1">
    <property type="nucleotide sequence ID" value="NZ_VUNC01000001.1"/>
</dbReference>
<protein>
    <recommendedName>
        <fullName evidence="2">Cyanophycin synthase-like N-terminal domain-containing protein</fullName>
    </recommendedName>
</protein>